<protein>
    <submittedName>
        <fullName evidence="10">ComEC/Rec2 family competence protein</fullName>
    </submittedName>
</protein>
<evidence type="ECO:0000256" key="5">
    <source>
        <dbReference type="ARBA" id="ARBA00023136"/>
    </source>
</evidence>
<keyword evidence="11" id="KW-1185">Reference proteome</keyword>
<accession>A0ABU9Y7M8</accession>
<proteinExistence type="predicted"/>
<feature type="transmembrane region" description="Helical" evidence="7">
    <location>
        <begin position="306"/>
        <end position="332"/>
    </location>
</feature>
<dbReference type="InterPro" id="IPR004477">
    <property type="entry name" value="ComEC_N"/>
</dbReference>
<dbReference type="NCBIfam" id="TIGR00360">
    <property type="entry name" value="ComEC_N-term"/>
    <property type="match status" value="1"/>
</dbReference>
<sequence length="758" mass="80485">MASIAAEAPSTRLQRLQIAGFDGLRRGKAALERWFEAERDQLPLWIPVALGGGITMWFILPDSTWWRAALLGSLGLAFLAMAVGRHGRAGRTVALAALLVAAGIALIWWRAERASAAILARPAIVTFEARVERVEPLPPRGLVRLRLAPIRVIATPPRPCKGRRCGSRGHEGRYDPAQGSELRPVELPPHLRVNLADADMPPGLSRGATIRLGARLMPPPEPAVPGAYDYGRVAWFDGIGGTGRGFGPVTIVAPGVANGNGLRERLSRHIQESVPGGAGAIAAALATGDQGAIPEADNDAMRRSGLAHLLSVSGLHITAVVAAVMFLVLRLLALSPWLALRFRLPLIAAGAGALAAIGYTLLTGAEVPTIRSCVAALLVLVALAMGREALTLRLVAAGAFVVLLLYPESLAGPSFQLSFAAVASIIALHEHPRIKAWFAPREEGRLRKLGRDLTSLLLTGIVVELALLPISLFHFHKAGIYGSVANIVAIPLTTFVTMPFEALALLFDSVGLGTPFWWLTGRSLDLLLWIAHKTASMPGSVAALPAMPGGAYGLMVIGGLWIALWRTRWRRLGAVPLAIGAIWALLTPTPDLLVTGDGRHVALRTASGGLALLRDRVGDYTADMLAENGGADENLLLLSDQPNARCSRDLCLVERPAGGRTWRVLATRSAYLVPTAELVAACGGADIVISERRLPVACRPRWLKLDRATLAQTGGIAIALGNSRVVTVRHPGDEHPWLASAVPPASLRTHRHGAISPQ</sequence>
<evidence type="ECO:0000256" key="3">
    <source>
        <dbReference type="ARBA" id="ARBA00022692"/>
    </source>
</evidence>
<evidence type="ECO:0000313" key="10">
    <source>
        <dbReference type="EMBL" id="MEN2791771.1"/>
    </source>
</evidence>
<gene>
    <name evidence="10" type="ORF">ABC974_19220</name>
</gene>
<evidence type="ECO:0000256" key="7">
    <source>
        <dbReference type="SAM" id="Phobius"/>
    </source>
</evidence>
<reference evidence="10 11" key="1">
    <citation type="submission" date="2024-05" db="EMBL/GenBank/DDBJ databases">
        <authorList>
            <person name="Liu Q."/>
            <person name="Xin Y.-H."/>
        </authorList>
    </citation>
    <scope>NUCLEOTIDE SEQUENCE [LARGE SCALE GENOMIC DNA]</scope>
    <source>
        <strain evidence="10 11">CGMCC 1.10181</strain>
    </source>
</reference>
<evidence type="ECO:0000256" key="6">
    <source>
        <dbReference type="SAM" id="MobiDB-lite"/>
    </source>
</evidence>
<comment type="caution">
    <text evidence="10">The sequence shown here is derived from an EMBL/GenBank/DDBJ whole genome shotgun (WGS) entry which is preliminary data.</text>
</comment>
<keyword evidence="4 7" id="KW-1133">Transmembrane helix</keyword>
<dbReference type="PANTHER" id="PTHR30619">
    <property type="entry name" value="DNA INTERNALIZATION/COMPETENCE PROTEIN COMEC/REC2"/>
    <property type="match status" value="1"/>
</dbReference>
<evidence type="ECO:0000256" key="2">
    <source>
        <dbReference type="ARBA" id="ARBA00022475"/>
    </source>
</evidence>
<dbReference type="RefSeq" id="WP_343892675.1">
    <property type="nucleotide sequence ID" value="NZ_BAAAEH010000061.1"/>
</dbReference>
<organism evidence="10 11">
    <name type="scientific">Sphingomonas oligophenolica</name>
    <dbReference type="NCBI Taxonomy" id="301154"/>
    <lineage>
        <taxon>Bacteria</taxon>
        <taxon>Pseudomonadati</taxon>
        <taxon>Pseudomonadota</taxon>
        <taxon>Alphaproteobacteria</taxon>
        <taxon>Sphingomonadales</taxon>
        <taxon>Sphingomonadaceae</taxon>
        <taxon>Sphingomonas</taxon>
    </lineage>
</organism>
<feature type="domain" description="DUF4131" evidence="9">
    <location>
        <begin position="65"/>
        <end position="248"/>
    </location>
</feature>
<dbReference type="PANTHER" id="PTHR30619:SF1">
    <property type="entry name" value="RECOMBINATION PROTEIN 2"/>
    <property type="match status" value="1"/>
</dbReference>
<feature type="transmembrane region" description="Helical" evidence="7">
    <location>
        <begin position="368"/>
        <end position="385"/>
    </location>
</feature>
<dbReference type="Pfam" id="PF13567">
    <property type="entry name" value="DUF4131"/>
    <property type="match status" value="1"/>
</dbReference>
<name>A0ABU9Y7M8_9SPHN</name>
<feature type="domain" description="ComEC/Rec2-related protein" evidence="8">
    <location>
        <begin position="285"/>
        <end position="568"/>
    </location>
</feature>
<feature type="transmembrane region" description="Helical" evidence="7">
    <location>
        <begin position="65"/>
        <end position="84"/>
    </location>
</feature>
<feature type="transmembrane region" description="Helical" evidence="7">
    <location>
        <begin position="478"/>
        <end position="496"/>
    </location>
</feature>
<feature type="transmembrane region" description="Helical" evidence="7">
    <location>
        <begin position="344"/>
        <end position="362"/>
    </location>
</feature>
<feature type="transmembrane region" description="Helical" evidence="7">
    <location>
        <begin position="390"/>
        <end position="407"/>
    </location>
</feature>
<keyword evidence="2" id="KW-1003">Cell membrane</keyword>
<evidence type="ECO:0000256" key="4">
    <source>
        <dbReference type="ARBA" id="ARBA00022989"/>
    </source>
</evidence>
<dbReference type="InterPro" id="IPR025405">
    <property type="entry name" value="DUF4131"/>
</dbReference>
<comment type="subcellular location">
    <subcellularLocation>
        <location evidence="1">Cell membrane</location>
        <topology evidence="1">Multi-pass membrane protein</topology>
    </subcellularLocation>
</comment>
<dbReference type="EMBL" id="JBDIME010000020">
    <property type="protein sequence ID" value="MEN2791771.1"/>
    <property type="molecule type" value="Genomic_DNA"/>
</dbReference>
<keyword evidence="5 7" id="KW-0472">Membrane</keyword>
<dbReference type="InterPro" id="IPR052159">
    <property type="entry name" value="Competence_DNA_uptake"/>
</dbReference>
<keyword evidence="3 7" id="KW-0812">Transmembrane</keyword>
<evidence type="ECO:0000256" key="1">
    <source>
        <dbReference type="ARBA" id="ARBA00004651"/>
    </source>
</evidence>
<feature type="transmembrane region" description="Helical" evidence="7">
    <location>
        <begin position="453"/>
        <end position="472"/>
    </location>
</feature>
<feature type="transmembrane region" description="Helical" evidence="7">
    <location>
        <begin position="93"/>
        <end position="111"/>
    </location>
</feature>
<dbReference type="Proteomes" id="UP001419910">
    <property type="component" value="Unassembled WGS sequence"/>
</dbReference>
<evidence type="ECO:0000259" key="9">
    <source>
        <dbReference type="Pfam" id="PF13567"/>
    </source>
</evidence>
<evidence type="ECO:0000259" key="8">
    <source>
        <dbReference type="Pfam" id="PF03772"/>
    </source>
</evidence>
<feature type="transmembrane region" description="Helical" evidence="7">
    <location>
        <begin position="540"/>
        <end position="564"/>
    </location>
</feature>
<evidence type="ECO:0000313" key="11">
    <source>
        <dbReference type="Proteomes" id="UP001419910"/>
    </source>
</evidence>
<feature type="region of interest" description="Disordered" evidence="6">
    <location>
        <begin position="161"/>
        <end position="181"/>
    </location>
</feature>
<dbReference type="Pfam" id="PF03772">
    <property type="entry name" value="Competence"/>
    <property type="match status" value="1"/>
</dbReference>
<feature type="transmembrane region" description="Helical" evidence="7">
    <location>
        <begin position="42"/>
        <end position="59"/>
    </location>
</feature>